<keyword evidence="5" id="KW-0560">Oxidoreductase</keyword>
<dbReference type="Pfam" id="PF04055">
    <property type="entry name" value="Radical_SAM"/>
    <property type="match status" value="1"/>
</dbReference>
<dbReference type="InterPro" id="IPR007197">
    <property type="entry name" value="rSAM"/>
</dbReference>
<dbReference type="Gene3D" id="3.20.20.70">
    <property type="entry name" value="Aldolase class I"/>
    <property type="match status" value="1"/>
</dbReference>
<organism evidence="9">
    <name type="scientific">marine sediment metagenome</name>
    <dbReference type="NCBI Taxonomy" id="412755"/>
    <lineage>
        <taxon>unclassified sequences</taxon>
        <taxon>metagenomes</taxon>
        <taxon>ecological metagenomes</taxon>
    </lineage>
</organism>
<keyword evidence="2" id="KW-0004">4Fe-4S</keyword>
<evidence type="ECO:0000256" key="7">
    <source>
        <dbReference type="ARBA" id="ARBA00023014"/>
    </source>
</evidence>
<accession>A0A0F9H3Q3</accession>
<feature type="non-terminal residue" evidence="9">
    <location>
        <position position="273"/>
    </location>
</feature>
<dbReference type="GO" id="GO:0051539">
    <property type="term" value="F:4 iron, 4 sulfur cluster binding"/>
    <property type="evidence" value="ECO:0007669"/>
    <property type="project" value="UniProtKB-KW"/>
</dbReference>
<dbReference type="GO" id="GO:0016491">
    <property type="term" value="F:oxidoreductase activity"/>
    <property type="evidence" value="ECO:0007669"/>
    <property type="project" value="UniProtKB-KW"/>
</dbReference>
<proteinExistence type="predicted"/>
<evidence type="ECO:0000256" key="2">
    <source>
        <dbReference type="ARBA" id="ARBA00022485"/>
    </source>
</evidence>
<protein>
    <recommendedName>
        <fullName evidence="8">Radical SAM core domain-containing protein</fullName>
    </recommendedName>
</protein>
<keyword evidence="6" id="KW-0408">Iron</keyword>
<dbReference type="InterPro" id="IPR050377">
    <property type="entry name" value="Radical_SAM_PqqE_MftC-like"/>
</dbReference>
<evidence type="ECO:0000256" key="4">
    <source>
        <dbReference type="ARBA" id="ARBA00022723"/>
    </source>
</evidence>
<dbReference type="InterPro" id="IPR058240">
    <property type="entry name" value="rSAM_sf"/>
</dbReference>
<dbReference type="CDD" id="cd01335">
    <property type="entry name" value="Radical_SAM"/>
    <property type="match status" value="1"/>
</dbReference>
<evidence type="ECO:0000256" key="6">
    <source>
        <dbReference type="ARBA" id="ARBA00023004"/>
    </source>
</evidence>
<reference evidence="9" key="1">
    <citation type="journal article" date="2015" name="Nature">
        <title>Complex archaea that bridge the gap between prokaryotes and eukaryotes.</title>
        <authorList>
            <person name="Spang A."/>
            <person name="Saw J.H."/>
            <person name="Jorgensen S.L."/>
            <person name="Zaremba-Niedzwiedzka K."/>
            <person name="Martijn J."/>
            <person name="Lind A.E."/>
            <person name="van Eijk R."/>
            <person name="Schleper C."/>
            <person name="Guy L."/>
            <person name="Ettema T.J."/>
        </authorList>
    </citation>
    <scope>NUCLEOTIDE SEQUENCE</scope>
</reference>
<dbReference type="SUPFAM" id="SSF102114">
    <property type="entry name" value="Radical SAM enzymes"/>
    <property type="match status" value="1"/>
</dbReference>
<evidence type="ECO:0000256" key="1">
    <source>
        <dbReference type="ARBA" id="ARBA00001966"/>
    </source>
</evidence>
<sequence>MGTMIKRSITKHIDEITQISADYLHTVVPAPKAVKIELSPRCNFRCGFCSLRTRDKQPTTDMDFDFFKRVTTEMREAGVKEIGCFFLGESMMNPNLLVNAIDWCKQGLEFPYVFLTTNGSLASAENVRRCMEAGLNSLKFSVNAHDEDQFEEIMGVRKKLYYKGQQNIKDAWQVREEGGYDCGLYASSISYDKMQREDIQPILDEHVIPYVDEHYWLPLYSMSMFATEREEELGYRPIAGNQGRLGALREPLPCWTVFTEGHLRADGGLSACC</sequence>
<keyword evidence="7" id="KW-0411">Iron-sulfur</keyword>
<evidence type="ECO:0000259" key="8">
    <source>
        <dbReference type="Pfam" id="PF04055"/>
    </source>
</evidence>
<evidence type="ECO:0000256" key="5">
    <source>
        <dbReference type="ARBA" id="ARBA00023002"/>
    </source>
</evidence>
<gene>
    <name evidence="9" type="ORF">LCGC14_1832650</name>
</gene>
<evidence type="ECO:0000313" key="9">
    <source>
        <dbReference type="EMBL" id="KKL97626.1"/>
    </source>
</evidence>
<name>A0A0F9H3Q3_9ZZZZ</name>
<dbReference type="SFLD" id="SFLDS00029">
    <property type="entry name" value="Radical_SAM"/>
    <property type="match status" value="1"/>
</dbReference>
<comment type="caution">
    <text evidence="9">The sequence shown here is derived from an EMBL/GenBank/DDBJ whole genome shotgun (WGS) entry which is preliminary data.</text>
</comment>
<dbReference type="AlphaFoldDB" id="A0A0F9H3Q3"/>
<dbReference type="InterPro" id="IPR000385">
    <property type="entry name" value="MoaA_NifB_PqqE_Fe-S-bd_CS"/>
</dbReference>
<dbReference type="PROSITE" id="PS01305">
    <property type="entry name" value="MOAA_NIFB_PQQE"/>
    <property type="match status" value="1"/>
</dbReference>
<dbReference type="InterPro" id="IPR013785">
    <property type="entry name" value="Aldolase_TIM"/>
</dbReference>
<keyword evidence="3" id="KW-0949">S-adenosyl-L-methionine</keyword>
<keyword evidence="4" id="KW-0479">Metal-binding</keyword>
<dbReference type="PANTHER" id="PTHR11228">
    <property type="entry name" value="RADICAL SAM DOMAIN PROTEIN"/>
    <property type="match status" value="1"/>
</dbReference>
<evidence type="ECO:0000256" key="3">
    <source>
        <dbReference type="ARBA" id="ARBA00022691"/>
    </source>
</evidence>
<dbReference type="PANTHER" id="PTHR11228:SF7">
    <property type="entry name" value="PQQA PEPTIDE CYCLASE"/>
    <property type="match status" value="1"/>
</dbReference>
<dbReference type="GO" id="GO:0046872">
    <property type="term" value="F:metal ion binding"/>
    <property type="evidence" value="ECO:0007669"/>
    <property type="project" value="UniProtKB-KW"/>
</dbReference>
<comment type="cofactor">
    <cofactor evidence="1">
        <name>[4Fe-4S] cluster</name>
        <dbReference type="ChEBI" id="CHEBI:49883"/>
    </cofactor>
</comment>
<feature type="domain" description="Radical SAM core" evidence="8">
    <location>
        <begin position="36"/>
        <end position="161"/>
    </location>
</feature>
<dbReference type="SFLD" id="SFLDG01067">
    <property type="entry name" value="SPASM/twitch_domain_containing"/>
    <property type="match status" value="1"/>
</dbReference>
<dbReference type="EMBL" id="LAZR01018123">
    <property type="protein sequence ID" value="KKL97626.1"/>
    <property type="molecule type" value="Genomic_DNA"/>
</dbReference>